<dbReference type="InterPro" id="IPR050624">
    <property type="entry name" value="HTH-type_Tx_Regulator"/>
</dbReference>
<dbReference type="Gene3D" id="1.10.357.10">
    <property type="entry name" value="Tetracycline Repressor, domain 2"/>
    <property type="match status" value="1"/>
</dbReference>
<dbReference type="PANTHER" id="PTHR43479">
    <property type="entry name" value="ACREF/ENVCD OPERON REPRESSOR-RELATED"/>
    <property type="match status" value="1"/>
</dbReference>
<sequence length="199" mass="22993">MEVADKKVALFEAVIALIEDGVDINSLKVSDITNRAGIGKGTAYEYFRSKEEIIIQALFYDVGRRIEKIRRLLRQNMNTRDRIFTIFQWMETDARQKSSFTQLFQMATGSFEFSNSLKEKMDSQEGYCREINEILMAFVEAGVKEGVFRPELAPALQRTALVSQFMSFVLYFHQEEISESVSVEQMKEFLYGNIMKMLG</sequence>
<gene>
    <name evidence="4" type="ORF">KTH89_20925</name>
</gene>
<dbReference type="RefSeq" id="WP_158346715.1">
    <property type="nucleotide sequence ID" value="NZ_JAHQCW010000047.1"/>
</dbReference>
<keyword evidence="5" id="KW-1185">Reference proteome</keyword>
<dbReference type="InterPro" id="IPR001647">
    <property type="entry name" value="HTH_TetR"/>
</dbReference>
<dbReference type="PROSITE" id="PS50977">
    <property type="entry name" value="HTH_TETR_2"/>
    <property type="match status" value="1"/>
</dbReference>
<dbReference type="InterPro" id="IPR009057">
    <property type="entry name" value="Homeodomain-like_sf"/>
</dbReference>
<organism evidence="4 5">
    <name type="scientific">Diplocloster agilis</name>
    <dbReference type="NCBI Taxonomy" id="2850323"/>
    <lineage>
        <taxon>Bacteria</taxon>
        <taxon>Bacillati</taxon>
        <taxon>Bacillota</taxon>
        <taxon>Clostridia</taxon>
        <taxon>Lachnospirales</taxon>
        <taxon>Lachnospiraceae</taxon>
        <taxon>Diplocloster</taxon>
    </lineage>
</organism>
<feature type="DNA-binding region" description="H-T-H motif" evidence="2">
    <location>
        <begin position="28"/>
        <end position="47"/>
    </location>
</feature>
<accession>A0A949K2I2</accession>
<feature type="domain" description="HTH tetR-type" evidence="3">
    <location>
        <begin position="4"/>
        <end position="65"/>
    </location>
</feature>
<evidence type="ECO:0000256" key="1">
    <source>
        <dbReference type="ARBA" id="ARBA00023125"/>
    </source>
</evidence>
<dbReference type="Gene3D" id="1.10.10.60">
    <property type="entry name" value="Homeodomain-like"/>
    <property type="match status" value="1"/>
</dbReference>
<dbReference type="PANTHER" id="PTHR43479:SF11">
    <property type="entry name" value="ACREF_ENVCD OPERON REPRESSOR-RELATED"/>
    <property type="match status" value="1"/>
</dbReference>
<dbReference type="GO" id="GO:0003677">
    <property type="term" value="F:DNA binding"/>
    <property type="evidence" value="ECO:0007669"/>
    <property type="project" value="UniProtKB-UniRule"/>
</dbReference>
<dbReference type="AlphaFoldDB" id="A0A949K2I2"/>
<evidence type="ECO:0000313" key="5">
    <source>
        <dbReference type="Proteomes" id="UP000712157"/>
    </source>
</evidence>
<evidence type="ECO:0000259" key="3">
    <source>
        <dbReference type="PROSITE" id="PS50977"/>
    </source>
</evidence>
<comment type="caution">
    <text evidence="4">The sequence shown here is derived from an EMBL/GenBank/DDBJ whole genome shotgun (WGS) entry which is preliminary data.</text>
</comment>
<reference evidence="4" key="1">
    <citation type="submission" date="2021-06" db="EMBL/GenBank/DDBJ databases">
        <title>Description of novel taxa of the family Lachnospiraceae.</title>
        <authorList>
            <person name="Chaplin A.V."/>
            <person name="Sokolova S.R."/>
            <person name="Pikina A.P."/>
            <person name="Korzhanova M."/>
            <person name="Belova V."/>
            <person name="Korostin D."/>
            <person name="Efimov B.A."/>
        </authorList>
    </citation>
    <scope>NUCLEOTIDE SEQUENCE</scope>
    <source>
        <strain evidence="4">ASD5720</strain>
    </source>
</reference>
<dbReference type="Pfam" id="PF00440">
    <property type="entry name" value="TetR_N"/>
    <property type="match status" value="1"/>
</dbReference>
<proteinExistence type="predicted"/>
<dbReference type="SUPFAM" id="SSF46689">
    <property type="entry name" value="Homeodomain-like"/>
    <property type="match status" value="1"/>
</dbReference>
<name>A0A949K2I2_9FIRM</name>
<evidence type="ECO:0000313" key="4">
    <source>
        <dbReference type="EMBL" id="MBU9739004.1"/>
    </source>
</evidence>
<dbReference type="SUPFAM" id="SSF48498">
    <property type="entry name" value="Tetracyclin repressor-like, C-terminal domain"/>
    <property type="match status" value="1"/>
</dbReference>
<dbReference type="Proteomes" id="UP000712157">
    <property type="component" value="Unassembled WGS sequence"/>
</dbReference>
<dbReference type="InterPro" id="IPR036271">
    <property type="entry name" value="Tet_transcr_reg_TetR-rel_C_sf"/>
</dbReference>
<protein>
    <submittedName>
        <fullName evidence="4">TetR/AcrR family transcriptional regulator</fullName>
    </submittedName>
</protein>
<evidence type="ECO:0000256" key="2">
    <source>
        <dbReference type="PROSITE-ProRule" id="PRU00335"/>
    </source>
</evidence>
<keyword evidence="1 2" id="KW-0238">DNA-binding</keyword>
<dbReference type="EMBL" id="JAHQCW010000047">
    <property type="protein sequence ID" value="MBU9739004.1"/>
    <property type="molecule type" value="Genomic_DNA"/>
</dbReference>